<dbReference type="SUPFAM" id="SSF53474">
    <property type="entry name" value="alpha/beta-Hydrolases"/>
    <property type="match status" value="1"/>
</dbReference>
<dbReference type="PANTHER" id="PTHR32015">
    <property type="entry name" value="FASTING INDUCED LIPASE"/>
    <property type="match status" value="1"/>
</dbReference>
<name>A0A4R2QV23_9PSEU</name>
<dbReference type="EMBL" id="SLXQ01000007">
    <property type="protein sequence ID" value="TCP50881.1"/>
    <property type="molecule type" value="Genomic_DNA"/>
</dbReference>
<dbReference type="GO" id="GO:0016298">
    <property type="term" value="F:lipase activity"/>
    <property type="evidence" value="ECO:0007669"/>
    <property type="project" value="TreeGrafter"/>
</dbReference>
<dbReference type="AlphaFoldDB" id="A0A4R2QV23"/>
<organism evidence="1 2">
    <name type="scientific">Tamaricihabitans halophyticus</name>
    <dbReference type="NCBI Taxonomy" id="1262583"/>
    <lineage>
        <taxon>Bacteria</taxon>
        <taxon>Bacillati</taxon>
        <taxon>Actinomycetota</taxon>
        <taxon>Actinomycetes</taxon>
        <taxon>Pseudonocardiales</taxon>
        <taxon>Pseudonocardiaceae</taxon>
        <taxon>Tamaricihabitans</taxon>
    </lineage>
</organism>
<reference evidence="1 2" key="1">
    <citation type="submission" date="2019-03" db="EMBL/GenBank/DDBJ databases">
        <title>Genomic Encyclopedia of Type Strains, Phase IV (KMG-IV): sequencing the most valuable type-strain genomes for metagenomic binning, comparative biology and taxonomic classification.</title>
        <authorList>
            <person name="Goeker M."/>
        </authorList>
    </citation>
    <scope>NUCLEOTIDE SEQUENCE [LARGE SCALE GENOMIC DNA]</scope>
    <source>
        <strain evidence="1 2">DSM 45765</strain>
    </source>
</reference>
<gene>
    <name evidence="1" type="ORF">EV191_107145</name>
</gene>
<dbReference type="Gene3D" id="3.40.50.1820">
    <property type="entry name" value="alpha/beta hydrolase"/>
    <property type="match status" value="1"/>
</dbReference>
<protein>
    <submittedName>
        <fullName evidence="1">Alpha/beta hydrolase family protein</fullName>
    </submittedName>
</protein>
<dbReference type="RefSeq" id="WP_132878119.1">
    <property type="nucleotide sequence ID" value="NZ_SLXQ01000007.1"/>
</dbReference>
<dbReference type="InterPro" id="IPR029058">
    <property type="entry name" value="AB_hydrolase_fold"/>
</dbReference>
<keyword evidence="2" id="KW-1185">Reference proteome</keyword>
<sequence>MRRLATCGRVLATVVIAVLAFGLLGGPAAARPWPLQLNEAGCTDASRANPVVLVHGTADTARAWQPAMVPELVARGFCVYSYDYGAMLTTFGQVNGVAPVRESVSTLKDVVDRVLRATGAAEVDLVGHSQGGMLGLNYLKFRGGADKVRNFVGLAPVTHGTDLNGWVKLTNASVVGRPLTEFLLNGFCASCTEMQADSDSVRRLNTGPIAQAGVRYTVIATRSDQTATPAGKASFIDEPGVRNSYVQDECSGKRLRHEQLPADPAVVRMVSNTLAPGASGPLDCG</sequence>
<dbReference type="OrthoDB" id="8871309at2"/>
<evidence type="ECO:0000313" key="2">
    <source>
        <dbReference type="Proteomes" id="UP000294911"/>
    </source>
</evidence>
<proteinExistence type="predicted"/>
<accession>A0A4R2QV23</accession>
<dbReference type="GO" id="GO:0016042">
    <property type="term" value="P:lipid catabolic process"/>
    <property type="evidence" value="ECO:0007669"/>
    <property type="project" value="InterPro"/>
</dbReference>
<dbReference type="InterPro" id="IPR002918">
    <property type="entry name" value="Lipase_EstA/Esterase_EstB"/>
</dbReference>
<comment type="caution">
    <text evidence="1">The sequence shown here is derived from an EMBL/GenBank/DDBJ whole genome shotgun (WGS) entry which is preliminary data.</text>
</comment>
<dbReference type="PANTHER" id="PTHR32015:SF1">
    <property type="entry name" value="LIPASE"/>
    <property type="match status" value="1"/>
</dbReference>
<keyword evidence="1" id="KW-0378">Hydrolase</keyword>
<evidence type="ECO:0000313" key="1">
    <source>
        <dbReference type="EMBL" id="TCP50881.1"/>
    </source>
</evidence>
<dbReference type="Proteomes" id="UP000294911">
    <property type="component" value="Unassembled WGS sequence"/>
</dbReference>
<dbReference type="Pfam" id="PF01674">
    <property type="entry name" value="Lipase_2"/>
    <property type="match status" value="1"/>
</dbReference>